<keyword evidence="3" id="KW-1185">Reference proteome</keyword>
<proteinExistence type="predicted"/>
<comment type="caution">
    <text evidence="2">The sequence shown here is derived from an EMBL/GenBank/DDBJ whole genome shotgun (WGS) entry which is preliminary data.</text>
</comment>
<dbReference type="RefSeq" id="WP_213944139.1">
    <property type="nucleotide sequence ID" value="NZ_JAHCMY010000001.1"/>
</dbReference>
<dbReference type="Proteomes" id="UP001319104">
    <property type="component" value="Unassembled WGS sequence"/>
</dbReference>
<reference evidence="2 3" key="1">
    <citation type="submission" date="2021-05" db="EMBL/GenBank/DDBJ databases">
        <authorList>
            <person name="Zhang Z.D."/>
            <person name="Osman G."/>
        </authorList>
    </citation>
    <scope>NUCLEOTIDE SEQUENCE [LARGE SCALE GENOMIC DNA]</scope>
    <source>
        <strain evidence="2 3">KCTC 32217</strain>
    </source>
</reference>
<gene>
    <name evidence="2" type="ORF">KI659_04550</name>
</gene>
<name>A0AAP2G107_9BACT</name>
<evidence type="ECO:0000313" key="3">
    <source>
        <dbReference type="Proteomes" id="UP001319104"/>
    </source>
</evidence>
<dbReference type="EMBL" id="JAHCMY010000001">
    <property type="protein sequence ID" value="MBS9523282.1"/>
    <property type="molecule type" value="Genomic_DNA"/>
</dbReference>
<protein>
    <submittedName>
        <fullName evidence="2">Uncharacterized protein</fullName>
    </submittedName>
</protein>
<evidence type="ECO:0000313" key="2">
    <source>
        <dbReference type="EMBL" id="MBS9523282.1"/>
    </source>
</evidence>
<dbReference type="AlphaFoldDB" id="A0AAP2G107"/>
<accession>A0AAP2G107</accession>
<feature type="chain" id="PRO_5042922204" evidence="1">
    <location>
        <begin position="20"/>
        <end position="227"/>
    </location>
</feature>
<organism evidence="2 3">
    <name type="scientific">Litoribacter ruber</name>
    <dbReference type="NCBI Taxonomy" id="702568"/>
    <lineage>
        <taxon>Bacteria</taxon>
        <taxon>Pseudomonadati</taxon>
        <taxon>Bacteroidota</taxon>
        <taxon>Cytophagia</taxon>
        <taxon>Cytophagales</taxon>
        <taxon>Cyclobacteriaceae</taxon>
        <taxon>Litoribacter</taxon>
    </lineage>
</organism>
<feature type="signal peptide" evidence="1">
    <location>
        <begin position="1"/>
        <end position="19"/>
    </location>
</feature>
<sequence length="227" mass="26346">MKRAVLLIFCLITCFLAHGQERSDVNENEYLFVTEYGKTAKSKGVKGTPFVFEEMKKGDILMSDGKFYQNVNLNIYPKKAQVFIGEELPEGEGKSNKTIVIDNRKLDRVVVEEGNRVFRYFKIKDIYMIGEVLFEDGDEKFVAYHEKRFMPAQVEAYSINAYDVFQDVIKYYLVKEDREEEVKKGTAGLKSISSDNWKALRSYMKDNKLDFGNPADMRLVYLKAKEL</sequence>
<evidence type="ECO:0000256" key="1">
    <source>
        <dbReference type="SAM" id="SignalP"/>
    </source>
</evidence>
<keyword evidence="1" id="KW-0732">Signal</keyword>